<name>A0A1G9H9J6_9EURY</name>
<gene>
    <name evidence="1" type="ORF">SAMN04515672_0161</name>
</gene>
<evidence type="ECO:0000313" key="1">
    <source>
        <dbReference type="EMBL" id="SDL09636.1"/>
    </source>
</evidence>
<sequence>MVSDSRDVYPTEPETRLYPWQSAPSQIEQALEAARDDPSEREFIHMLHSIDGVWAIVDGHDERWRPTQITIECHDKAMKSSSATRDLITLARRAGWQLVSVGFNHRNQLVLEERDDGQS</sequence>
<dbReference type="STRING" id="1095776.SAMN04515672_0161"/>
<reference evidence="2" key="1">
    <citation type="submission" date="2016-10" db="EMBL/GenBank/DDBJ databases">
        <authorList>
            <person name="Varghese N."/>
            <person name="Submissions S."/>
        </authorList>
    </citation>
    <scope>NUCLEOTIDE SEQUENCE [LARGE SCALE GENOMIC DNA]</scope>
    <source>
        <strain evidence="2">B4,CECT 8067,JCM 17497</strain>
    </source>
</reference>
<keyword evidence="2" id="KW-1185">Reference proteome</keyword>
<protein>
    <submittedName>
        <fullName evidence="1">Uncharacterized protein</fullName>
    </submittedName>
</protein>
<dbReference type="RefSeq" id="WP_090312454.1">
    <property type="nucleotide sequence ID" value="NZ_FNFE01000011.1"/>
</dbReference>
<dbReference type="Proteomes" id="UP000198882">
    <property type="component" value="Unassembled WGS sequence"/>
</dbReference>
<organism evidence="1 2">
    <name type="scientific">Natronorubrum texcoconense</name>
    <dbReference type="NCBI Taxonomy" id="1095776"/>
    <lineage>
        <taxon>Archaea</taxon>
        <taxon>Methanobacteriati</taxon>
        <taxon>Methanobacteriota</taxon>
        <taxon>Stenosarchaea group</taxon>
        <taxon>Halobacteria</taxon>
        <taxon>Halobacteriales</taxon>
        <taxon>Natrialbaceae</taxon>
        <taxon>Natronorubrum</taxon>
    </lineage>
</organism>
<dbReference type="EMBL" id="FNFE01000011">
    <property type="protein sequence ID" value="SDL09636.1"/>
    <property type="molecule type" value="Genomic_DNA"/>
</dbReference>
<accession>A0A1G9H9J6</accession>
<evidence type="ECO:0000313" key="2">
    <source>
        <dbReference type="Proteomes" id="UP000198882"/>
    </source>
</evidence>
<proteinExistence type="predicted"/>
<dbReference type="OrthoDB" id="200624at2157"/>
<dbReference type="AlphaFoldDB" id="A0A1G9H9J6"/>